<dbReference type="SUPFAM" id="SSF52540">
    <property type="entry name" value="P-loop containing nucleoside triphosphate hydrolases"/>
    <property type="match status" value="1"/>
</dbReference>
<dbReference type="AlphaFoldDB" id="A0A381W7B2"/>
<protein>
    <recommendedName>
        <fullName evidence="3">ABC transporter domain-containing protein</fullName>
    </recommendedName>
</protein>
<dbReference type="PROSITE" id="PS50893">
    <property type="entry name" value="ABC_TRANSPORTER_2"/>
    <property type="match status" value="1"/>
</dbReference>
<proteinExistence type="predicted"/>
<dbReference type="InterPro" id="IPR003593">
    <property type="entry name" value="AAA+_ATPase"/>
</dbReference>
<name>A0A381W7B2_9ZZZZ</name>
<organism evidence="4">
    <name type="scientific">marine metagenome</name>
    <dbReference type="NCBI Taxonomy" id="408172"/>
    <lineage>
        <taxon>unclassified sequences</taxon>
        <taxon>metagenomes</taxon>
        <taxon>ecological metagenomes</taxon>
    </lineage>
</organism>
<dbReference type="SMART" id="SM00382">
    <property type="entry name" value="AAA"/>
    <property type="match status" value="1"/>
</dbReference>
<dbReference type="GO" id="GO:0005524">
    <property type="term" value="F:ATP binding"/>
    <property type="evidence" value="ECO:0007669"/>
    <property type="project" value="UniProtKB-KW"/>
</dbReference>
<evidence type="ECO:0000256" key="1">
    <source>
        <dbReference type="ARBA" id="ARBA00022741"/>
    </source>
</evidence>
<dbReference type="InterPro" id="IPR003439">
    <property type="entry name" value="ABC_transporter-like_ATP-bd"/>
</dbReference>
<dbReference type="CDD" id="cd03230">
    <property type="entry name" value="ABC_DR_subfamily_A"/>
    <property type="match status" value="1"/>
</dbReference>
<evidence type="ECO:0000259" key="3">
    <source>
        <dbReference type="PROSITE" id="PS50893"/>
    </source>
</evidence>
<accession>A0A381W7B2</accession>
<keyword evidence="1" id="KW-0547">Nucleotide-binding</keyword>
<evidence type="ECO:0000256" key="2">
    <source>
        <dbReference type="ARBA" id="ARBA00022840"/>
    </source>
</evidence>
<gene>
    <name evidence="4" type="ORF">METZ01_LOCUS101300</name>
</gene>
<reference evidence="4" key="1">
    <citation type="submission" date="2018-05" db="EMBL/GenBank/DDBJ databases">
        <authorList>
            <person name="Lanie J.A."/>
            <person name="Ng W.-L."/>
            <person name="Kazmierczak K.M."/>
            <person name="Andrzejewski T.M."/>
            <person name="Davidsen T.M."/>
            <person name="Wayne K.J."/>
            <person name="Tettelin H."/>
            <person name="Glass J.I."/>
            <person name="Rusch D."/>
            <person name="Podicherti R."/>
            <person name="Tsui H.-C.T."/>
            <person name="Winkler M.E."/>
        </authorList>
    </citation>
    <scope>NUCLEOTIDE SEQUENCE</scope>
</reference>
<dbReference type="PROSITE" id="PS00211">
    <property type="entry name" value="ABC_TRANSPORTER_1"/>
    <property type="match status" value="1"/>
</dbReference>
<sequence>VTEEISRIAGAEGIPCNGKQIMTTSTDMAVHFEKVSFSYGKLEVISELTTSIPTGEICGVLGANGAGKTTVMRILMGLLKPVKGSVIVLGDQFHRNNLGRIGYMPQLSALYQELSIEENLHFFGRMYGISNKQDRTIAVDKATSLVDLNDRRRDSVSSLSGGMRQRVSLAVALVHSPELLVLDEPTVGLDPQLRASFWDHFISLANAGITILISSHTMDDANHCHRLIFLQEGHIVADGSPDELRAAVGSSGATLEDAFLHYVLKETQ</sequence>
<keyword evidence="2" id="KW-0067">ATP-binding</keyword>
<dbReference type="EMBL" id="UINC01010933">
    <property type="protein sequence ID" value="SVA48446.1"/>
    <property type="molecule type" value="Genomic_DNA"/>
</dbReference>
<dbReference type="InterPro" id="IPR027417">
    <property type="entry name" value="P-loop_NTPase"/>
</dbReference>
<dbReference type="PANTHER" id="PTHR43038:SF3">
    <property type="entry name" value="ABC TRANSPORTER G FAMILY MEMBER 20 ISOFORM X1"/>
    <property type="match status" value="1"/>
</dbReference>
<feature type="domain" description="ABC transporter" evidence="3">
    <location>
        <begin position="30"/>
        <end position="257"/>
    </location>
</feature>
<dbReference type="PANTHER" id="PTHR43038">
    <property type="entry name" value="ATP-BINDING CASSETTE, SUB-FAMILY H, MEMBER 1"/>
    <property type="match status" value="1"/>
</dbReference>
<feature type="non-terminal residue" evidence="4">
    <location>
        <position position="1"/>
    </location>
</feature>
<dbReference type="InterPro" id="IPR017871">
    <property type="entry name" value="ABC_transporter-like_CS"/>
</dbReference>
<dbReference type="GO" id="GO:0016887">
    <property type="term" value="F:ATP hydrolysis activity"/>
    <property type="evidence" value="ECO:0007669"/>
    <property type="project" value="InterPro"/>
</dbReference>
<dbReference type="Gene3D" id="3.40.50.300">
    <property type="entry name" value="P-loop containing nucleotide triphosphate hydrolases"/>
    <property type="match status" value="1"/>
</dbReference>
<evidence type="ECO:0000313" key="4">
    <source>
        <dbReference type="EMBL" id="SVA48446.1"/>
    </source>
</evidence>
<dbReference type="Pfam" id="PF00005">
    <property type="entry name" value="ABC_tran"/>
    <property type="match status" value="1"/>
</dbReference>